<dbReference type="SUPFAM" id="SSF56935">
    <property type="entry name" value="Porins"/>
    <property type="match status" value="1"/>
</dbReference>
<evidence type="ECO:0000256" key="3">
    <source>
        <dbReference type="ARBA" id="ARBA00023237"/>
    </source>
</evidence>
<gene>
    <name evidence="4" type="ORF">U0R10_02250</name>
</gene>
<dbReference type="PROSITE" id="PS01156">
    <property type="entry name" value="TONB_DEPENDENT_REC_2"/>
    <property type="match status" value="1"/>
</dbReference>
<comment type="caution">
    <text evidence="4">The sequence shown here is derived from an EMBL/GenBank/DDBJ whole genome shotgun (WGS) entry which is preliminary data.</text>
</comment>
<evidence type="ECO:0008006" key="6">
    <source>
        <dbReference type="Google" id="ProtNLM"/>
    </source>
</evidence>
<dbReference type="InterPro" id="IPR036942">
    <property type="entry name" value="Beta-barrel_TonB_sf"/>
</dbReference>
<accession>A0ABW6DC96</accession>
<dbReference type="Proteomes" id="UP001598138">
    <property type="component" value="Unassembled WGS sequence"/>
</dbReference>
<evidence type="ECO:0000256" key="2">
    <source>
        <dbReference type="ARBA" id="ARBA00023136"/>
    </source>
</evidence>
<comment type="subcellular location">
    <subcellularLocation>
        <location evidence="1">Cell outer membrane</location>
    </subcellularLocation>
</comment>
<dbReference type="InterPro" id="IPR010917">
    <property type="entry name" value="TonB_rcpt_CS"/>
</dbReference>
<keyword evidence="5" id="KW-1185">Reference proteome</keyword>
<reference evidence="4 5" key="1">
    <citation type="submission" date="2024-03" db="EMBL/GenBank/DDBJ databases">
        <title>Aquirufa genome sequencing.</title>
        <authorList>
            <person name="Pitt A."/>
            <person name="Hahn M.W."/>
        </authorList>
    </citation>
    <scope>NUCLEOTIDE SEQUENCE [LARGE SCALE GENOMIC DNA]</scope>
    <source>
        <strain evidence="4 5">OSTEICH-129V</strain>
    </source>
</reference>
<organism evidence="4 5">
    <name type="scientific">Aquirufa avitistagni</name>
    <dbReference type="NCBI Taxonomy" id="3104728"/>
    <lineage>
        <taxon>Bacteria</taxon>
        <taxon>Pseudomonadati</taxon>
        <taxon>Bacteroidota</taxon>
        <taxon>Cytophagia</taxon>
        <taxon>Cytophagales</taxon>
        <taxon>Flectobacillaceae</taxon>
        <taxon>Aquirufa</taxon>
    </lineage>
</organism>
<keyword evidence="3" id="KW-0998">Cell outer membrane</keyword>
<dbReference type="Gene3D" id="2.40.170.20">
    <property type="entry name" value="TonB-dependent receptor, beta-barrel domain"/>
    <property type="match status" value="1"/>
</dbReference>
<evidence type="ECO:0000313" key="5">
    <source>
        <dbReference type="Proteomes" id="UP001598138"/>
    </source>
</evidence>
<dbReference type="RefSeq" id="WP_377982074.1">
    <property type="nucleotide sequence ID" value="NZ_JBBKXZ010000001.1"/>
</dbReference>
<keyword evidence="2" id="KW-0472">Membrane</keyword>
<protein>
    <recommendedName>
        <fullName evidence="6">TonB-dependent receptor</fullName>
    </recommendedName>
</protein>
<sequence>MSAQEIDRSVIVVPGGAKSLWQLKVSERQYLPLKSFKMPLSIKEMKQQATSLTWSSDSLPSIQAPPAQDMRSRDTAKVAFGEKYDNVLQLGVGNYGHTLLNFNASHSPQENKFIGFYLNHDANAQGPVQSTYSARSENQARLVSRYLGSVNFWEGSLSASRQVNHAYGLPEIPSFVKAADIRLNYSYFNVLGKVLSARKNAHSDYKLTLDAGLLQNPGGLSELIAKSHLFYSKDLSEKVKARLDADYIHGEYVSALGNKPLLRSFYRVNPSIAYASSRIRVNAGILVATEQEGKDVVAKTSIFPQFELDFGVSDFIHLFGGIGGDVQFNTLKSFLAENPWMAIPTRFTNTSQVGNLFGGIKGVGNKNVDFEIKYNYAEYADLPTFINSPSDASRFQILYIGGIQKIQVANIIGQVNVHVSNAFTSSLKVDHVRYSLLNTVFQASHKPGLTVSWTNTWKLSNKVFISPDVYWIKDLFALNPAQNQLIQLDDIVDLNFKINYFVKRNVNLGLSGNNLLGKTYQRFNQYQNQGRQVNLTLAYSF</sequence>
<dbReference type="EMBL" id="JBBKXZ010000001">
    <property type="protein sequence ID" value="MFD3393433.1"/>
    <property type="molecule type" value="Genomic_DNA"/>
</dbReference>
<name>A0ABW6DC96_9BACT</name>
<proteinExistence type="predicted"/>
<evidence type="ECO:0000256" key="1">
    <source>
        <dbReference type="ARBA" id="ARBA00004442"/>
    </source>
</evidence>
<evidence type="ECO:0000313" key="4">
    <source>
        <dbReference type="EMBL" id="MFD3393433.1"/>
    </source>
</evidence>